<feature type="region of interest" description="Disordered" evidence="1">
    <location>
        <begin position="506"/>
        <end position="530"/>
    </location>
</feature>
<reference evidence="4 5" key="1">
    <citation type="submission" date="2018-10" db="EMBL/GenBank/DDBJ databases">
        <title>Genomic Encyclopedia of Archaeal and Bacterial Type Strains, Phase II (KMG-II): from individual species to whole genera.</title>
        <authorList>
            <person name="Goeker M."/>
        </authorList>
    </citation>
    <scope>NUCLEOTIDE SEQUENCE [LARGE SCALE GENOMIC DNA]</scope>
    <source>
        <strain evidence="4 5">DSM 45657</strain>
    </source>
</reference>
<keyword evidence="5" id="KW-1185">Reference proteome</keyword>
<dbReference type="PANTHER" id="PTHR45527">
    <property type="entry name" value="NONRIBOSOMAL PEPTIDE SYNTHETASE"/>
    <property type="match status" value="1"/>
</dbReference>
<dbReference type="InterPro" id="IPR011004">
    <property type="entry name" value="Trimer_LpxA-like_sf"/>
</dbReference>
<feature type="region of interest" description="Disordered" evidence="1">
    <location>
        <begin position="1312"/>
        <end position="1338"/>
    </location>
</feature>
<dbReference type="SUPFAM" id="SSF56801">
    <property type="entry name" value="Acetyl-CoA synthetase-like"/>
    <property type="match status" value="1"/>
</dbReference>
<feature type="transmembrane region" description="Helical" evidence="2">
    <location>
        <begin position="901"/>
        <end position="925"/>
    </location>
</feature>
<dbReference type="NCBIfam" id="TIGR02353">
    <property type="entry name" value="NRPS_term_dom"/>
    <property type="match status" value="1"/>
</dbReference>
<dbReference type="InterPro" id="IPR045851">
    <property type="entry name" value="AMP-bd_C_sf"/>
</dbReference>
<dbReference type="GO" id="GO:0031177">
    <property type="term" value="F:phosphopantetheine binding"/>
    <property type="evidence" value="ECO:0007669"/>
    <property type="project" value="TreeGrafter"/>
</dbReference>
<evidence type="ECO:0000313" key="4">
    <source>
        <dbReference type="EMBL" id="RLK53716.1"/>
    </source>
</evidence>
<feature type="transmembrane region" description="Helical" evidence="2">
    <location>
        <begin position="1119"/>
        <end position="1144"/>
    </location>
</feature>
<evidence type="ECO:0000259" key="3">
    <source>
        <dbReference type="PROSITE" id="PS50075"/>
    </source>
</evidence>
<accession>A0A421AVF6</accession>
<feature type="transmembrane region" description="Helical" evidence="2">
    <location>
        <begin position="670"/>
        <end position="692"/>
    </location>
</feature>
<dbReference type="InterPro" id="IPR036736">
    <property type="entry name" value="ACP-like_sf"/>
</dbReference>
<dbReference type="Pfam" id="PF13193">
    <property type="entry name" value="AMP-binding_C"/>
    <property type="match status" value="1"/>
</dbReference>
<dbReference type="RefSeq" id="WP_121394917.1">
    <property type="nucleotide sequence ID" value="NZ_RCDD01000011.1"/>
</dbReference>
<dbReference type="Pfam" id="PF00501">
    <property type="entry name" value="AMP-binding"/>
    <property type="match status" value="1"/>
</dbReference>
<dbReference type="EMBL" id="RCDD01000011">
    <property type="protein sequence ID" value="RLK53716.1"/>
    <property type="molecule type" value="Genomic_DNA"/>
</dbReference>
<dbReference type="InterPro" id="IPR025110">
    <property type="entry name" value="AMP-bd_C"/>
</dbReference>
<keyword evidence="2" id="KW-1133">Transmembrane helix</keyword>
<dbReference type="OrthoDB" id="2472181at2"/>
<evidence type="ECO:0000313" key="5">
    <source>
        <dbReference type="Proteomes" id="UP000282454"/>
    </source>
</evidence>
<dbReference type="PROSITE" id="PS50075">
    <property type="entry name" value="CARRIER"/>
    <property type="match status" value="1"/>
</dbReference>
<dbReference type="InterPro" id="IPR000873">
    <property type="entry name" value="AMP-dep_synth/lig_dom"/>
</dbReference>
<keyword evidence="2" id="KW-0812">Transmembrane</keyword>
<evidence type="ECO:0000256" key="1">
    <source>
        <dbReference type="SAM" id="MobiDB-lite"/>
    </source>
</evidence>
<dbReference type="FunFam" id="3.40.50.980:FF:000001">
    <property type="entry name" value="Non-ribosomal peptide synthetase"/>
    <property type="match status" value="1"/>
</dbReference>
<proteinExistence type="predicted"/>
<dbReference type="Proteomes" id="UP000282454">
    <property type="component" value="Unassembled WGS sequence"/>
</dbReference>
<dbReference type="PANTHER" id="PTHR45527:SF1">
    <property type="entry name" value="FATTY ACID SYNTHASE"/>
    <property type="match status" value="1"/>
</dbReference>
<dbReference type="CDD" id="cd05930">
    <property type="entry name" value="A_NRPS"/>
    <property type="match status" value="1"/>
</dbReference>
<dbReference type="InterPro" id="IPR010071">
    <property type="entry name" value="AA_adenyl_dom"/>
</dbReference>
<gene>
    <name evidence="4" type="ORF">CLV68_6639</name>
</gene>
<name>A0A421AVF6_9PSEU</name>
<dbReference type="GO" id="GO:0005737">
    <property type="term" value="C:cytoplasm"/>
    <property type="evidence" value="ECO:0007669"/>
    <property type="project" value="TreeGrafter"/>
</dbReference>
<dbReference type="GO" id="GO:0044550">
    <property type="term" value="P:secondary metabolite biosynthetic process"/>
    <property type="evidence" value="ECO:0007669"/>
    <property type="project" value="TreeGrafter"/>
</dbReference>
<protein>
    <submittedName>
        <fullName evidence="4">Non-ribosomal peptide synthetase-like protein</fullName>
    </submittedName>
</protein>
<dbReference type="SUPFAM" id="SSF51161">
    <property type="entry name" value="Trimeric LpxA-like enzymes"/>
    <property type="match status" value="2"/>
</dbReference>
<dbReference type="GO" id="GO:0043041">
    <property type="term" value="P:amino acid activation for nonribosomal peptide biosynthetic process"/>
    <property type="evidence" value="ECO:0007669"/>
    <property type="project" value="TreeGrafter"/>
</dbReference>
<dbReference type="InterPro" id="IPR020845">
    <property type="entry name" value="AMP-binding_CS"/>
</dbReference>
<dbReference type="Gene3D" id="3.30.300.30">
    <property type="match status" value="1"/>
</dbReference>
<organism evidence="4 5">
    <name type="scientific">Actinokineospora cianjurensis</name>
    <dbReference type="NCBI Taxonomy" id="585224"/>
    <lineage>
        <taxon>Bacteria</taxon>
        <taxon>Bacillati</taxon>
        <taxon>Actinomycetota</taxon>
        <taxon>Actinomycetes</taxon>
        <taxon>Pseudonocardiales</taxon>
        <taxon>Pseudonocardiaceae</taxon>
        <taxon>Actinokineospora</taxon>
    </lineage>
</organism>
<dbReference type="InterPro" id="IPR042099">
    <property type="entry name" value="ANL_N_sf"/>
</dbReference>
<comment type="caution">
    <text evidence="4">The sequence shown here is derived from an EMBL/GenBank/DDBJ whole genome shotgun (WGS) entry which is preliminary data.</text>
</comment>
<dbReference type="Gene3D" id="2.160.10.10">
    <property type="entry name" value="Hexapeptide repeat proteins"/>
    <property type="match status" value="2"/>
</dbReference>
<dbReference type="Pfam" id="PF00550">
    <property type="entry name" value="PP-binding"/>
    <property type="match status" value="1"/>
</dbReference>
<dbReference type="SUPFAM" id="SSF47336">
    <property type="entry name" value="ACP-like"/>
    <property type="match status" value="1"/>
</dbReference>
<dbReference type="Gene3D" id="1.10.1200.10">
    <property type="entry name" value="ACP-like"/>
    <property type="match status" value="1"/>
</dbReference>
<sequence length="1376" mass="148377">MSAPESVAVVDDAGVLVGTGVAHGARWRNGERLQDLLRRSDRAAVDSGEVALTYAELDDRANQLARYLLSRGVGAGDRVGLLFDQAWRGYVAMLAVLKVHAAYVPLDPGFPADRIGYILGDADVALVLTQQHLVPLLGSGEAAVLGVDTAADAVAALDTAPLTDDERGGPVDDLCYIIYTSGSTGRPKGVAVEHASICNFVRVAGEVYGLRPDDRVYQGMTIAFDFSVEEIWVPWVVGATLVPRPGGAALVGHDLAEFLAERAVTALCCVPTLLATLDDDLPDLRFLLVSGEACPRDLIARWHRRGRRFLNVYGPTEATVTATWTTVDPDRPVTIGVPLPTYSVVILDPDRTTALPRGATGEIGIAGIGLARGYLNRDDLTGKVFIEDFLGIDNNPSGRIYRTGDLGRVDADGHIEYLGRIDTQVKVRGYRVELTEIESVLLNAPGVVAAVVDTHQPAEGAVELAGYYTSRGELDQDDLRAHLREHLPSYMVPAYLQRLDAIPMTPSNKADRKSLPAPSGPRRVSTKDHVAPETPLEIALAEELAAVLGVEQVSARGHFFTDLAVDSLLMSRFCAKVRHRADIPTVTMQQVYQHPTIHDLAAVLPATVPVEAAVTVADTPDPIKGWRYLLCGAAQLAFLLGYVYFAALVLDVGVSWVLAGADLLDMYVRAATFSGTGFLIACTVPIALKWLLVGRWRARSFRIWGLAYFRFWVVRSLIRFNPIRLFTGSPLLALYLRAMGARVGAGAIILTRNIPVCTDLLTIGAGAVVRKDTWLVGYRAEAGMITTGRVTIGAGAYIGEAGVLDIDTTLGDGAQLAHASCLPAGASVPAGERWHGSPARPTTVDFRSDISANVTRWRRFGYSFLQLFTTIVWSLPVVMLVGDLLAEAFAGLIPANPASVAFYATQLAAAATFYLGAIVLGLLVVTTLPRLLSRPLVPGKVYPLYGFKYTLQRTITRLTNSRTNLYLFGDSSYIVHYLRLLGYDLGRVEQTGSNFGVELKHDSPLLSGVGSGTMVSDGLSVVNADYSGTAFRVRRADIGPRNFLGNNIVYPPDARTGENVLLATKVMVPVDGPLRGDTGLLGSPAFEIPRTVRRDTSFDHLKSGDTLRRRLAAKNRHNLATIGLFLLVRCVDLWAVVVLNVIAAGLHPRLGTLATALGMLATYLFVVLFGVLVERAALGFRRLRPRFCSIYDPAFWRHERFWKLSAGRYLALFNGTPVKVLLWRLLGVRMGRRVFDDGCAVPEKTLVTIGADSVLNAGSVVQGHSLEDATFKSDHIVLGARTTVGVAAFAHYGVRVADRTTVDADSFLMKGSETDTGSRWRGNPATELTGHAPTGPDPVVPTRLDLTTADPVVPTVADPVVPTGTHHAAKNTGVSR</sequence>
<feature type="domain" description="Carrier" evidence="3">
    <location>
        <begin position="531"/>
        <end position="608"/>
    </location>
</feature>
<evidence type="ECO:0000256" key="2">
    <source>
        <dbReference type="SAM" id="Phobius"/>
    </source>
</evidence>
<dbReference type="InterPro" id="IPR009081">
    <property type="entry name" value="PP-bd_ACP"/>
</dbReference>
<dbReference type="Gene3D" id="3.40.50.12780">
    <property type="entry name" value="N-terminal domain of ligase-like"/>
    <property type="match status" value="1"/>
</dbReference>
<feature type="transmembrane region" description="Helical" evidence="2">
    <location>
        <begin position="860"/>
        <end position="881"/>
    </location>
</feature>
<feature type="transmembrane region" description="Helical" evidence="2">
    <location>
        <begin position="628"/>
        <end position="650"/>
    </location>
</feature>
<keyword evidence="2" id="KW-0472">Membrane</keyword>
<feature type="transmembrane region" description="Helical" evidence="2">
    <location>
        <begin position="1150"/>
        <end position="1173"/>
    </location>
</feature>
<dbReference type="InterPro" id="IPR012728">
    <property type="entry name" value="Pls/PosA_C"/>
</dbReference>
<dbReference type="NCBIfam" id="TIGR01733">
    <property type="entry name" value="AA-adenyl-dom"/>
    <property type="match status" value="1"/>
</dbReference>
<dbReference type="PROSITE" id="PS00455">
    <property type="entry name" value="AMP_BINDING"/>
    <property type="match status" value="1"/>
</dbReference>